<organism evidence="3 4">
    <name type="scientific">Rubneribacter badeniensis</name>
    <dbReference type="NCBI Taxonomy" id="2070688"/>
    <lineage>
        <taxon>Bacteria</taxon>
        <taxon>Bacillati</taxon>
        <taxon>Actinomycetota</taxon>
        <taxon>Coriobacteriia</taxon>
        <taxon>Eggerthellales</taxon>
        <taxon>Eggerthellaceae</taxon>
        <taxon>Rubneribacter</taxon>
    </lineage>
</organism>
<evidence type="ECO:0000259" key="2">
    <source>
        <dbReference type="Pfam" id="PF13566"/>
    </source>
</evidence>
<dbReference type="Proteomes" id="UP000789325">
    <property type="component" value="Unassembled WGS sequence"/>
</dbReference>
<reference evidence="3" key="2">
    <citation type="submission" date="2021-09" db="EMBL/GenBank/DDBJ databases">
        <authorList>
            <person name="Gilroy R."/>
        </authorList>
    </citation>
    <scope>NUCLEOTIDE SEQUENCE</scope>
    <source>
        <strain evidence="3">USAMLcec12-2067</strain>
    </source>
</reference>
<feature type="domain" description="DUF4130" evidence="2">
    <location>
        <begin position="183"/>
        <end position="340"/>
    </location>
</feature>
<gene>
    <name evidence="3" type="ORF">K8V16_11935</name>
</gene>
<dbReference type="InterPro" id="IPR023875">
    <property type="entry name" value="DNA_repair_put"/>
</dbReference>
<accession>A0A9D2VN10</accession>
<evidence type="ECO:0000313" key="4">
    <source>
        <dbReference type="Proteomes" id="UP000789325"/>
    </source>
</evidence>
<dbReference type="InterPro" id="IPR025404">
    <property type="entry name" value="DUF4130"/>
</dbReference>
<feature type="compositionally biased region" description="Low complexity" evidence="1">
    <location>
        <begin position="66"/>
        <end position="79"/>
    </location>
</feature>
<dbReference type="RefSeq" id="WP_239938897.1">
    <property type="nucleotide sequence ID" value="NZ_PPEL01000066.1"/>
</dbReference>
<protein>
    <submittedName>
        <fullName evidence="3">TIGR03915 family putative DNA repair protein</fullName>
    </submittedName>
</protein>
<evidence type="ECO:0000256" key="1">
    <source>
        <dbReference type="SAM" id="MobiDB-lite"/>
    </source>
</evidence>
<name>A0A9D2VN10_9ACTN</name>
<sequence>MSGHAPAGASAWLEEGEARRPRARGCACKEAIPRSGAQPIGSPLPHAHLIGAAPSHAGQDGPPSPANASRPSPARAPSRLPAPPCDLPEHVAREEALVDAAYCYDGTPEGLLTAVFKAYELREDPLDVVREAHLQPRLGQSVRVIDTDVQLALRVQQGVRRVCGRAAADAVVSASLSDDPAAGTVVYRFVRHAMRNGRVMNDLAHPAVAPLDRLARAVGNERHRMLQFLRFEHLDNGVWFARCNPNAAVVPLVMDWFSGRFNTQPFIIFDEAHGMAGVYEGREWHLVRSNEVTPPGRASDERLMQAAWKRFYDVVAVEARYNPELRRQFMPKRLWKNIVEMHERIPGAELSR</sequence>
<feature type="region of interest" description="Disordered" evidence="1">
    <location>
        <begin position="1"/>
        <end position="87"/>
    </location>
</feature>
<dbReference type="EMBL" id="DYZL01000244">
    <property type="protein sequence ID" value="HJH44487.1"/>
    <property type="molecule type" value="Genomic_DNA"/>
</dbReference>
<comment type="caution">
    <text evidence="3">The sequence shown here is derived from an EMBL/GenBank/DDBJ whole genome shotgun (WGS) entry which is preliminary data.</text>
</comment>
<dbReference type="AlphaFoldDB" id="A0A9D2VN10"/>
<evidence type="ECO:0000313" key="3">
    <source>
        <dbReference type="EMBL" id="HJH44487.1"/>
    </source>
</evidence>
<reference evidence="3" key="1">
    <citation type="journal article" date="2021" name="PeerJ">
        <title>Extensive microbial diversity within the chicken gut microbiome revealed by metagenomics and culture.</title>
        <authorList>
            <person name="Gilroy R."/>
            <person name="Ravi A."/>
            <person name="Getino M."/>
            <person name="Pursley I."/>
            <person name="Horton D.L."/>
            <person name="Alikhan N.F."/>
            <person name="Baker D."/>
            <person name="Gharbi K."/>
            <person name="Hall N."/>
            <person name="Watson M."/>
            <person name="Adriaenssens E.M."/>
            <person name="Foster-Nyarko E."/>
            <person name="Jarju S."/>
            <person name="Secka A."/>
            <person name="Antonio M."/>
            <person name="Oren A."/>
            <person name="Chaudhuri R.R."/>
            <person name="La Ragione R."/>
            <person name="Hildebrand F."/>
            <person name="Pallen M.J."/>
        </authorList>
    </citation>
    <scope>NUCLEOTIDE SEQUENCE</scope>
    <source>
        <strain evidence="3">USAMLcec12-2067</strain>
    </source>
</reference>
<dbReference type="NCBIfam" id="TIGR03915">
    <property type="entry name" value="SAM_7_link_chp"/>
    <property type="match status" value="1"/>
</dbReference>
<dbReference type="Pfam" id="PF13566">
    <property type="entry name" value="DUF4130"/>
    <property type="match status" value="1"/>
</dbReference>
<proteinExistence type="predicted"/>